<accession>A0A8J7KWJ8</accession>
<keyword evidence="6" id="KW-0175">Coiled coil</keyword>
<dbReference type="PROSITE" id="PS51198">
    <property type="entry name" value="UVRD_HELICASE_ATP_BIND"/>
    <property type="match status" value="1"/>
</dbReference>
<evidence type="ECO:0000256" key="3">
    <source>
        <dbReference type="ARBA" id="ARBA00022806"/>
    </source>
</evidence>
<keyword evidence="9" id="KW-1185">Reference proteome</keyword>
<evidence type="ECO:0000313" key="9">
    <source>
        <dbReference type="Proteomes" id="UP000623269"/>
    </source>
</evidence>
<comment type="caution">
    <text evidence="8">The sequence shown here is derived from an EMBL/GenBank/DDBJ whole genome shotgun (WGS) entry which is preliminary data.</text>
</comment>
<dbReference type="GO" id="GO:0016787">
    <property type="term" value="F:hydrolase activity"/>
    <property type="evidence" value="ECO:0007669"/>
    <property type="project" value="UniProtKB-UniRule"/>
</dbReference>
<dbReference type="GO" id="GO:0005524">
    <property type="term" value="F:ATP binding"/>
    <property type="evidence" value="ECO:0007669"/>
    <property type="project" value="UniProtKB-UniRule"/>
</dbReference>
<dbReference type="Gene3D" id="3.40.50.300">
    <property type="entry name" value="P-loop containing nucleotide triphosphate hydrolases"/>
    <property type="match status" value="3"/>
</dbReference>
<keyword evidence="3 5" id="KW-0347">Helicase</keyword>
<evidence type="ECO:0000256" key="2">
    <source>
        <dbReference type="ARBA" id="ARBA00022801"/>
    </source>
</evidence>
<evidence type="ECO:0000256" key="4">
    <source>
        <dbReference type="ARBA" id="ARBA00022840"/>
    </source>
</evidence>
<evidence type="ECO:0000256" key="5">
    <source>
        <dbReference type="PROSITE-ProRule" id="PRU00560"/>
    </source>
</evidence>
<evidence type="ECO:0000256" key="6">
    <source>
        <dbReference type="SAM" id="Coils"/>
    </source>
</evidence>
<feature type="coiled-coil region" evidence="6">
    <location>
        <begin position="33"/>
        <end position="60"/>
    </location>
</feature>
<name>A0A8J7KWJ8_9FIRM</name>
<dbReference type="Pfam" id="PF13538">
    <property type="entry name" value="UvrD_C_2"/>
    <property type="match status" value="1"/>
</dbReference>
<dbReference type="AlphaFoldDB" id="A0A8J7KWJ8"/>
<protein>
    <submittedName>
        <fullName evidence="8">ATP-binding domain-containing protein</fullName>
    </submittedName>
</protein>
<keyword evidence="4 5" id="KW-0067">ATP-binding</keyword>
<evidence type="ECO:0000313" key="8">
    <source>
        <dbReference type="EMBL" id="MBH1940542.1"/>
    </source>
</evidence>
<dbReference type="GO" id="GO:0043138">
    <property type="term" value="F:3'-5' DNA helicase activity"/>
    <property type="evidence" value="ECO:0007669"/>
    <property type="project" value="TreeGrafter"/>
</dbReference>
<evidence type="ECO:0000259" key="7">
    <source>
        <dbReference type="PROSITE" id="PS51198"/>
    </source>
</evidence>
<sequence length="733" mass="86180">MEELVGMQFQENNQDIDMETEWQSELRRLEYCFNIIERNIAKYSEELRQISDETKELYDNYRSNNPELHNDLSVGLDIKSQLERILNKSILARKKPYFGRIDYKEKEDGTNFSLYLGKNGVRENSTQSIVVDWRAPVSSVYYESEIGESSYTTPFGETIEIDLELKRTYEISQSELVDFYDSDVVTNDEFLTKYLSKNKEVVLGEIIATIQKEQNEIIRDTPFHSVIVQGVAGSGKTTVAMHRISYILYNYKDKFRPDEFYIIGSNKMLLNYITGVLPNLDVYNINQMTLEEFFMLLLDRDMDIKKGKYNLSNSFMKLDHEEDEKAFKDLKNFKGSMEFFKAIKEYVKLYELDTVETESVIYNNEIIYSKDEIIYFLTFFQDLPLQEKIDLLNKRLTYKITSINEEEMTRKEVIMAEVKKFKNYFGNRSKKINLMEVYLGFLEHFAQHSAWYSEKGIIVPPKDSIHILLQELSHKNIDIYDLGMLTYIKKRLKKTRDFEFISHIIVDEAQDFGVIIFAIMKELFKNCTYTIMGDVSQNINYHTGMNDWETLKQEVFLPEKDKFYVLAKSYRNTVEISEYASKVLKKCSFRTYEIEPIIRHGKEVTVYQAKQEENLVSEAVRIIQNIKKNGYDTIAVICRTVDETLKVQSLLDPYLTTRHYDEDIETMTFTNGVMVLPIHMTKGLEFDAVVIWNPDEISYQARDEDAKLLYVAITRALHELYIVYQGSLTRLLC</sequence>
<reference evidence="8" key="1">
    <citation type="submission" date="2020-12" db="EMBL/GenBank/DDBJ databases">
        <title>M. sibirica DSM 26468T genome.</title>
        <authorList>
            <person name="Thieme N."/>
            <person name="Rettenmaier R."/>
            <person name="Zverlov V."/>
            <person name="Liebl W."/>
        </authorList>
    </citation>
    <scope>NUCLEOTIDE SEQUENCE</scope>
    <source>
        <strain evidence="8">DSM 26468</strain>
    </source>
</reference>
<dbReference type="SUPFAM" id="SSF52540">
    <property type="entry name" value="P-loop containing nucleoside triphosphate hydrolases"/>
    <property type="match status" value="1"/>
</dbReference>
<dbReference type="Proteomes" id="UP000623269">
    <property type="component" value="Unassembled WGS sequence"/>
</dbReference>
<keyword evidence="2 5" id="KW-0378">Hydrolase</keyword>
<feature type="domain" description="UvrD-like helicase ATP-binding" evidence="7">
    <location>
        <begin position="209"/>
        <end position="573"/>
    </location>
</feature>
<dbReference type="PANTHER" id="PTHR11070">
    <property type="entry name" value="UVRD / RECB / PCRA DNA HELICASE FAMILY MEMBER"/>
    <property type="match status" value="1"/>
</dbReference>
<dbReference type="RefSeq" id="WP_197660765.1">
    <property type="nucleotide sequence ID" value="NZ_JAEAGR010000005.1"/>
</dbReference>
<dbReference type="InterPro" id="IPR027417">
    <property type="entry name" value="P-loop_NTPase"/>
</dbReference>
<dbReference type="GO" id="GO:0003677">
    <property type="term" value="F:DNA binding"/>
    <property type="evidence" value="ECO:0007669"/>
    <property type="project" value="InterPro"/>
</dbReference>
<dbReference type="Pfam" id="PF00580">
    <property type="entry name" value="UvrD-helicase"/>
    <property type="match status" value="1"/>
</dbReference>
<dbReference type="InterPro" id="IPR027785">
    <property type="entry name" value="UvrD-like_helicase_C"/>
</dbReference>
<dbReference type="EMBL" id="JAEAGR010000005">
    <property type="protein sequence ID" value="MBH1940542.1"/>
    <property type="molecule type" value="Genomic_DNA"/>
</dbReference>
<dbReference type="GO" id="GO:0005829">
    <property type="term" value="C:cytosol"/>
    <property type="evidence" value="ECO:0007669"/>
    <property type="project" value="TreeGrafter"/>
</dbReference>
<evidence type="ECO:0000256" key="1">
    <source>
        <dbReference type="ARBA" id="ARBA00022741"/>
    </source>
</evidence>
<proteinExistence type="predicted"/>
<gene>
    <name evidence="8" type="ORF">I5677_06540</name>
</gene>
<organism evidence="8 9">
    <name type="scientific">Mobilitalea sibirica</name>
    <dbReference type="NCBI Taxonomy" id="1462919"/>
    <lineage>
        <taxon>Bacteria</taxon>
        <taxon>Bacillati</taxon>
        <taxon>Bacillota</taxon>
        <taxon>Clostridia</taxon>
        <taxon>Lachnospirales</taxon>
        <taxon>Lachnospiraceae</taxon>
        <taxon>Mobilitalea</taxon>
    </lineage>
</organism>
<feature type="binding site" evidence="5">
    <location>
        <begin position="230"/>
        <end position="237"/>
    </location>
    <ligand>
        <name>ATP</name>
        <dbReference type="ChEBI" id="CHEBI:30616"/>
    </ligand>
</feature>
<dbReference type="GO" id="GO:0000725">
    <property type="term" value="P:recombinational repair"/>
    <property type="evidence" value="ECO:0007669"/>
    <property type="project" value="TreeGrafter"/>
</dbReference>
<dbReference type="InterPro" id="IPR000212">
    <property type="entry name" value="DNA_helicase_UvrD/REP"/>
</dbReference>
<dbReference type="PANTHER" id="PTHR11070:SF17">
    <property type="entry name" value="DNA HELICASE IV"/>
    <property type="match status" value="1"/>
</dbReference>
<dbReference type="InterPro" id="IPR014016">
    <property type="entry name" value="UvrD-like_ATP-bd"/>
</dbReference>
<keyword evidence="1 5" id="KW-0547">Nucleotide-binding</keyword>